<keyword evidence="3" id="KW-1185">Reference proteome</keyword>
<accession>A0A8K0GI19</accession>
<feature type="region of interest" description="Disordered" evidence="1">
    <location>
        <begin position="171"/>
        <end position="192"/>
    </location>
</feature>
<comment type="caution">
    <text evidence="2">The sequence shown here is derived from an EMBL/GenBank/DDBJ whole genome shotgun (WGS) entry which is preliminary data.</text>
</comment>
<organism evidence="2 3">
    <name type="scientific">Ignelater luminosus</name>
    <name type="common">Cucubano</name>
    <name type="synonym">Pyrophorus luminosus</name>
    <dbReference type="NCBI Taxonomy" id="2038154"/>
    <lineage>
        <taxon>Eukaryota</taxon>
        <taxon>Metazoa</taxon>
        <taxon>Ecdysozoa</taxon>
        <taxon>Arthropoda</taxon>
        <taxon>Hexapoda</taxon>
        <taxon>Insecta</taxon>
        <taxon>Pterygota</taxon>
        <taxon>Neoptera</taxon>
        <taxon>Endopterygota</taxon>
        <taxon>Coleoptera</taxon>
        <taxon>Polyphaga</taxon>
        <taxon>Elateriformia</taxon>
        <taxon>Elateroidea</taxon>
        <taxon>Elateridae</taxon>
        <taxon>Agrypninae</taxon>
        <taxon>Pyrophorini</taxon>
        <taxon>Ignelater</taxon>
    </lineage>
</organism>
<evidence type="ECO:0000313" key="2">
    <source>
        <dbReference type="EMBL" id="KAF2898723.1"/>
    </source>
</evidence>
<dbReference type="OrthoDB" id="6762350at2759"/>
<dbReference type="Proteomes" id="UP000801492">
    <property type="component" value="Unassembled WGS sequence"/>
</dbReference>
<evidence type="ECO:0000313" key="3">
    <source>
        <dbReference type="Proteomes" id="UP000801492"/>
    </source>
</evidence>
<name>A0A8K0GI19_IGNLU</name>
<proteinExistence type="predicted"/>
<gene>
    <name evidence="2" type="ORF">ILUMI_07450</name>
</gene>
<dbReference type="EMBL" id="VTPC01003319">
    <property type="protein sequence ID" value="KAF2898723.1"/>
    <property type="molecule type" value="Genomic_DNA"/>
</dbReference>
<reference evidence="2" key="1">
    <citation type="submission" date="2019-08" db="EMBL/GenBank/DDBJ databases">
        <title>The genome of the North American firefly Photinus pyralis.</title>
        <authorList>
            <consortium name="Photinus pyralis genome working group"/>
            <person name="Fallon T.R."/>
            <person name="Sander Lower S.E."/>
            <person name="Weng J.-K."/>
        </authorList>
    </citation>
    <scope>NUCLEOTIDE SEQUENCE</scope>
    <source>
        <strain evidence="2">TRF0915ILg1</strain>
        <tissue evidence="2">Whole body</tissue>
    </source>
</reference>
<evidence type="ECO:0000256" key="1">
    <source>
        <dbReference type="SAM" id="MobiDB-lite"/>
    </source>
</evidence>
<protein>
    <submittedName>
        <fullName evidence="2">Uncharacterized protein</fullName>
    </submittedName>
</protein>
<dbReference type="AlphaFoldDB" id="A0A8K0GI19"/>
<sequence length="192" mass="21931">MILSVNCNVFKVLHSYKQDAVRNMDHTNWQFRIGRKTSAQCQVCTLYFHPMCTDMGGKLKRFFLPTLNLPGLACRKEWVNVHDFLDALEPSTADILPGCNEVIPTGDFNTDLLSVDNNKTIFFFTFIELFSLSQIINIPTRVTSKLPAKRPLEDEPSIKVEMEELKVATPQKTYAGPQQRRQVMFSEEQPGT</sequence>